<keyword evidence="1" id="KW-1133">Transmembrane helix</keyword>
<proteinExistence type="predicted"/>
<dbReference type="Proteomes" id="UP000037848">
    <property type="component" value="Unassembled WGS sequence"/>
</dbReference>
<dbReference type="EMBL" id="LHPH01000006">
    <property type="protein sequence ID" value="KPH64123.1"/>
    <property type="molecule type" value="Genomic_DNA"/>
</dbReference>
<sequence length="334" mass="38090">MKNKKNQRISIWYKLKAVVFKALLKKKHNTERLILKHNTIYILPSKMGAGFLLVTLLNFVLGINYQNNLILAMAYLMLVVMVLSLLMAYSNAKGLTVEYIKNISSYAPSSALLLLQIHTEKNCQALQIFYEGKLLSTIDEVTSEKCITHLDLGLNTRGEYSLNRLKFLSRYPFGLVSVWSYMQVSLNVFVYPKQQKPQQDVVVTNNQTPNDGNNKHLNGADEFDSLITHQVGMGMQRISWKHYAKTQQLMMKEFVSFSSDSQIFDFNQLKGSTEFRLQQLSFLISNAHDSGVPFGLQLASTHYSISQGKEHMQNCLQALSRFSNLTKAENEHNS</sequence>
<keyword evidence="1" id="KW-0472">Membrane</keyword>
<accession>A0A0N1EYT0</accession>
<name>A0A0N1EYT0_9GAMM</name>
<evidence type="ECO:0000313" key="2">
    <source>
        <dbReference type="EMBL" id="KPH64123.1"/>
    </source>
</evidence>
<dbReference type="PANTHER" id="PTHR34351:SF1">
    <property type="entry name" value="SLR1927 PROTEIN"/>
    <property type="match status" value="1"/>
</dbReference>
<feature type="transmembrane region" description="Helical" evidence="1">
    <location>
        <begin position="40"/>
        <end position="63"/>
    </location>
</feature>
<dbReference type="OrthoDB" id="5298497at2"/>
<dbReference type="AlphaFoldDB" id="A0A0N1EYT0"/>
<protein>
    <submittedName>
        <fullName evidence="2">Uncharacterized protein</fullName>
    </submittedName>
</protein>
<evidence type="ECO:0000256" key="1">
    <source>
        <dbReference type="SAM" id="Phobius"/>
    </source>
</evidence>
<comment type="caution">
    <text evidence="2">The sequence shown here is derived from an EMBL/GenBank/DDBJ whole genome shotgun (WGS) entry which is preliminary data.</text>
</comment>
<dbReference type="STRING" id="187330.AMS58_08385"/>
<keyword evidence="3" id="KW-1185">Reference proteome</keyword>
<evidence type="ECO:0000313" key="3">
    <source>
        <dbReference type="Proteomes" id="UP000037848"/>
    </source>
</evidence>
<gene>
    <name evidence="2" type="ORF">ADS77_06860</name>
</gene>
<keyword evidence="1" id="KW-0812">Transmembrane</keyword>
<dbReference type="PATRIC" id="fig|187330.3.peg.3395"/>
<feature type="transmembrane region" description="Helical" evidence="1">
    <location>
        <begin position="69"/>
        <end position="89"/>
    </location>
</feature>
<dbReference type="PANTHER" id="PTHR34351">
    <property type="entry name" value="SLR1927 PROTEIN-RELATED"/>
    <property type="match status" value="1"/>
</dbReference>
<dbReference type="RefSeq" id="WP_054453572.1">
    <property type="nucleotide sequence ID" value="NZ_LHPH01000006.1"/>
</dbReference>
<reference evidence="2 3" key="1">
    <citation type="submission" date="2015-08" db="EMBL/GenBank/DDBJ databases">
        <title>Draft Genome Sequence of Pseudoalteromonas porphyrae UCD-SED14.</title>
        <authorList>
            <person name="Coil D.A."/>
            <person name="Jospin G."/>
            <person name="Lee R.D."/>
            <person name="Eisen J.A."/>
        </authorList>
    </citation>
    <scope>NUCLEOTIDE SEQUENCE [LARGE SCALE GENOMIC DNA]</scope>
    <source>
        <strain evidence="2 3">UCD-SED14</strain>
    </source>
</reference>
<organism evidence="2 3">
    <name type="scientific">Pseudoalteromonas porphyrae</name>
    <dbReference type="NCBI Taxonomy" id="187330"/>
    <lineage>
        <taxon>Bacteria</taxon>
        <taxon>Pseudomonadati</taxon>
        <taxon>Pseudomonadota</taxon>
        <taxon>Gammaproteobacteria</taxon>
        <taxon>Alteromonadales</taxon>
        <taxon>Pseudoalteromonadaceae</taxon>
        <taxon>Pseudoalteromonas</taxon>
    </lineage>
</organism>